<name>H5UU31_9MICO</name>
<dbReference type="SUPFAM" id="SSF52540">
    <property type="entry name" value="P-loop containing nucleoside triphosphate hydrolases"/>
    <property type="match status" value="1"/>
</dbReference>
<keyword evidence="6" id="KW-1185">Reference proteome</keyword>
<evidence type="ECO:0000256" key="3">
    <source>
        <dbReference type="ARBA" id="ARBA00022840"/>
    </source>
</evidence>
<dbReference type="PANTHER" id="PTHR24220:SF86">
    <property type="entry name" value="ABC TRANSPORTER ABCH.1"/>
    <property type="match status" value="1"/>
</dbReference>
<evidence type="ECO:0000313" key="6">
    <source>
        <dbReference type="Proteomes" id="UP000004367"/>
    </source>
</evidence>
<evidence type="ECO:0000259" key="4">
    <source>
        <dbReference type="PROSITE" id="PS50893"/>
    </source>
</evidence>
<gene>
    <name evidence="5" type="ORF">MOPEL_099_00390</name>
</gene>
<dbReference type="Pfam" id="PF00005">
    <property type="entry name" value="ABC_tran"/>
    <property type="match status" value="1"/>
</dbReference>
<dbReference type="GO" id="GO:0016887">
    <property type="term" value="F:ATP hydrolysis activity"/>
    <property type="evidence" value="ECO:0007669"/>
    <property type="project" value="InterPro"/>
</dbReference>
<dbReference type="Gene3D" id="3.40.50.300">
    <property type="entry name" value="P-loop containing nucleotide triphosphate hydrolases"/>
    <property type="match status" value="1"/>
</dbReference>
<dbReference type="InterPro" id="IPR003439">
    <property type="entry name" value="ABC_transporter-like_ATP-bd"/>
</dbReference>
<dbReference type="InterPro" id="IPR015854">
    <property type="entry name" value="ABC_transpr_LolD-like"/>
</dbReference>
<dbReference type="InterPro" id="IPR027417">
    <property type="entry name" value="P-loop_NTPase"/>
</dbReference>
<keyword evidence="3 5" id="KW-0067">ATP-binding</keyword>
<keyword evidence="1" id="KW-0813">Transport</keyword>
<protein>
    <submittedName>
        <fullName evidence="5">Putative ABC transporter ATP-binding protein</fullName>
    </submittedName>
</protein>
<proteinExistence type="predicted"/>
<dbReference type="GO" id="GO:0005886">
    <property type="term" value="C:plasma membrane"/>
    <property type="evidence" value="ECO:0007669"/>
    <property type="project" value="TreeGrafter"/>
</dbReference>
<sequence length="229" mass="23828">MTVEALTAGETPVIALDRVTRSFGEVDVLSPVDLAVPAGDYLAICGASGSGKSTMLNLLGLLDRPTSGHVIVHGTCVDGLPDHRRAALRGATIGFVFQAFHLLGDKSATANVELGMLYRGLPRTERTTRARAALDRVGLSHRLDASPATMSGGERQRVAIARALAADVDVLLADEPTGNLDSATGESILQLFDELHADGLTLIVVTHSDDVAARAGRVAVMADGVLTVA</sequence>
<dbReference type="AlphaFoldDB" id="H5UU31"/>
<organism evidence="5 6">
    <name type="scientific">Mobilicoccus pelagius NBRC 104925</name>
    <dbReference type="NCBI Taxonomy" id="1089455"/>
    <lineage>
        <taxon>Bacteria</taxon>
        <taxon>Bacillati</taxon>
        <taxon>Actinomycetota</taxon>
        <taxon>Actinomycetes</taxon>
        <taxon>Micrococcales</taxon>
        <taxon>Dermatophilaceae</taxon>
        <taxon>Mobilicoccus</taxon>
    </lineage>
</organism>
<dbReference type="PROSITE" id="PS00211">
    <property type="entry name" value="ABC_TRANSPORTER_1"/>
    <property type="match status" value="1"/>
</dbReference>
<dbReference type="STRING" id="1089455.MOPEL_099_00390"/>
<dbReference type="eggNOG" id="COG1136">
    <property type="taxonomic scope" value="Bacteria"/>
</dbReference>
<accession>H5UU31</accession>
<evidence type="ECO:0000256" key="1">
    <source>
        <dbReference type="ARBA" id="ARBA00022448"/>
    </source>
</evidence>
<evidence type="ECO:0000313" key="5">
    <source>
        <dbReference type="EMBL" id="GAB49239.1"/>
    </source>
</evidence>
<dbReference type="EMBL" id="BAFE01000076">
    <property type="protein sequence ID" value="GAB49239.1"/>
    <property type="molecule type" value="Genomic_DNA"/>
</dbReference>
<dbReference type="GO" id="GO:0005524">
    <property type="term" value="F:ATP binding"/>
    <property type="evidence" value="ECO:0007669"/>
    <property type="project" value="UniProtKB-KW"/>
</dbReference>
<dbReference type="InterPro" id="IPR017871">
    <property type="entry name" value="ABC_transporter-like_CS"/>
</dbReference>
<dbReference type="InterPro" id="IPR017911">
    <property type="entry name" value="MacB-like_ATP-bd"/>
</dbReference>
<reference evidence="5 6" key="1">
    <citation type="submission" date="2012-02" db="EMBL/GenBank/DDBJ databases">
        <title>Whole genome shotgun sequence of Mobilicoccus pelagius NBRC 104925.</title>
        <authorList>
            <person name="Yoshida Y."/>
            <person name="Hosoyama A."/>
            <person name="Tsuchikane K."/>
            <person name="Katsumata H."/>
            <person name="Yamazaki S."/>
            <person name="Fujita N."/>
        </authorList>
    </citation>
    <scope>NUCLEOTIDE SEQUENCE [LARGE SCALE GENOMIC DNA]</scope>
    <source>
        <strain evidence="5 6">NBRC 104925</strain>
    </source>
</reference>
<dbReference type="OrthoDB" id="9802264at2"/>
<feature type="domain" description="ABC transporter" evidence="4">
    <location>
        <begin position="14"/>
        <end position="228"/>
    </location>
</feature>
<evidence type="ECO:0000256" key="2">
    <source>
        <dbReference type="ARBA" id="ARBA00022741"/>
    </source>
</evidence>
<dbReference type="SMART" id="SM00382">
    <property type="entry name" value="AAA"/>
    <property type="match status" value="1"/>
</dbReference>
<dbReference type="PANTHER" id="PTHR24220">
    <property type="entry name" value="IMPORT ATP-BINDING PROTEIN"/>
    <property type="match status" value="1"/>
</dbReference>
<dbReference type="Proteomes" id="UP000004367">
    <property type="component" value="Unassembled WGS sequence"/>
</dbReference>
<dbReference type="PROSITE" id="PS50893">
    <property type="entry name" value="ABC_TRANSPORTER_2"/>
    <property type="match status" value="1"/>
</dbReference>
<dbReference type="GO" id="GO:0022857">
    <property type="term" value="F:transmembrane transporter activity"/>
    <property type="evidence" value="ECO:0007669"/>
    <property type="project" value="TreeGrafter"/>
</dbReference>
<comment type="caution">
    <text evidence="5">The sequence shown here is derived from an EMBL/GenBank/DDBJ whole genome shotgun (WGS) entry which is preliminary data.</text>
</comment>
<dbReference type="RefSeq" id="WP_009483136.1">
    <property type="nucleotide sequence ID" value="NZ_BAFE01000076.1"/>
</dbReference>
<dbReference type="InterPro" id="IPR003593">
    <property type="entry name" value="AAA+_ATPase"/>
</dbReference>
<dbReference type="CDD" id="cd03255">
    <property type="entry name" value="ABC_MJ0796_LolCDE_FtsE"/>
    <property type="match status" value="1"/>
</dbReference>
<keyword evidence="2" id="KW-0547">Nucleotide-binding</keyword>